<dbReference type="STRING" id="1679444.PYTT_1226"/>
<organism evidence="1 2">
    <name type="scientific">Akkermansia glycaniphila</name>
    <dbReference type="NCBI Taxonomy" id="1679444"/>
    <lineage>
        <taxon>Bacteria</taxon>
        <taxon>Pseudomonadati</taxon>
        <taxon>Verrucomicrobiota</taxon>
        <taxon>Verrucomicrobiia</taxon>
        <taxon>Verrucomicrobiales</taxon>
        <taxon>Akkermansiaceae</taxon>
        <taxon>Akkermansia</taxon>
    </lineage>
</organism>
<proteinExistence type="predicted"/>
<dbReference type="SUPFAM" id="SSF56784">
    <property type="entry name" value="HAD-like"/>
    <property type="match status" value="1"/>
</dbReference>
<reference evidence="2" key="1">
    <citation type="submission" date="2016-09" db="EMBL/GenBank/DDBJ databases">
        <authorList>
            <person name="Koehorst J."/>
        </authorList>
    </citation>
    <scope>NUCLEOTIDE SEQUENCE [LARGE SCALE GENOMIC DNA]</scope>
</reference>
<gene>
    <name evidence="1" type="ORF">PYTT_1226</name>
</gene>
<evidence type="ECO:0000313" key="1">
    <source>
        <dbReference type="EMBL" id="SEH85425.1"/>
    </source>
</evidence>
<sequence length="313" mass="35637">MAKAAFPVDTGRVCEKLEEKMSVPQNTIALIFDYDQTLSPHNMQEDTVFPEFGISAPEFWKKCNRRSAEEGWDGELSYLKELLDELRLDGVSNADLMRLGQKLTYFNGIPEFFSEFEQRALLDDHKAAGLKLEYYIVSSGLKAIIDGSSIRPHLKAVFGCEFSERDGCIDFPKRVISHTTKTQFLFRINKGMLDYTQDVNDHMPEDMRPIPFKHMIYIGDGPTDVPCFTVMRAQGGHTVAVYNADDLTGASFRKCFHLKADSHRVDFFAPADYREGSHLSLILEEIVRTVAHGILESRRRTVEESLYSAPKIY</sequence>
<dbReference type="GO" id="GO:0016787">
    <property type="term" value="F:hydrolase activity"/>
    <property type="evidence" value="ECO:0007669"/>
    <property type="project" value="UniProtKB-KW"/>
</dbReference>
<dbReference type="AlphaFoldDB" id="A0A1H6LKS3"/>
<keyword evidence="1" id="KW-0378">Hydrolase</keyword>
<keyword evidence="2" id="KW-1185">Reference proteome</keyword>
<accession>A0A1H6LKS3</accession>
<dbReference type="Proteomes" id="UP000176204">
    <property type="component" value="Chromosome I"/>
</dbReference>
<dbReference type="Gene3D" id="3.40.50.1000">
    <property type="entry name" value="HAD superfamily/HAD-like"/>
    <property type="match status" value="1"/>
</dbReference>
<dbReference type="EMBL" id="LT629973">
    <property type="protein sequence ID" value="SEH85425.1"/>
    <property type="molecule type" value="Genomic_DNA"/>
</dbReference>
<protein>
    <submittedName>
        <fullName evidence="1">Haloacid dehalogenase-like hydrolase</fullName>
    </submittedName>
</protein>
<dbReference type="CDD" id="cd01427">
    <property type="entry name" value="HAD_like"/>
    <property type="match status" value="1"/>
</dbReference>
<evidence type="ECO:0000313" key="2">
    <source>
        <dbReference type="Proteomes" id="UP000176204"/>
    </source>
</evidence>
<name>A0A1H6LKS3_9BACT</name>
<dbReference type="KEGG" id="agl:PYTT_1226"/>
<dbReference type="InterPro" id="IPR023214">
    <property type="entry name" value="HAD_sf"/>
</dbReference>
<dbReference type="InterPro" id="IPR036412">
    <property type="entry name" value="HAD-like_sf"/>
</dbReference>